<evidence type="ECO:0000313" key="1">
    <source>
        <dbReference type="EMBL" id="QHA01680.1"/>
    </source>
</evidence>
<sequence>MKKILKRRILLAASTLIIVLAFVFILSDQMVANYMVNTTPEHIDAPGPGSRVLIIAPHPDDETLGAGMLIKKTLANGGKVKVVLMTNGDGYRVAAHLDYTKLTLTSKEYIHFGYTRQQESVKALASLGVPESDIIFLGYPDGGLASIWSSNWNSTSPYTSPYTQTDRSPYTNSFKKNRLYCGQNVVADLTQIIHDFQPTDIVMPHPNDKHPDHWATNAFTKYTLTVLNYSPQKEWLYLIHRGLWPSPEAGSQNKRDLAPPAKLLKTGTKWYALDLTDQEIKLKTEAIKLYHSQQKTLGFQMSCFAKQSELFGQYTDAKLISGMRMDSDITPNAGNILIQDPVQDKLLLDVDKGGDILAVYAEISKEGNLHLMIQTDQKMIKELNEYRYNLVFINKEKSSHLTLIVKGNEVYAQDPTTNTITRETANIYVSNQGGMSHLIINQSAFQQLEFGHYDHVFMDAESAFNSHLIDKTAWRMIGTR</sequence>
<dbReference type="PANTHER" id="PTHR12993:SF29">
    <property type="entry name" value="BLR3841 PROTEIN"/>
    <property type="match status" value="1"/>
</dbReference>
<protein>
    <submittedName>
        <fullName evidence="1">PIG-L family deacetylase</fullName>
    </submittedName>
</protein>
<dbReference type="AlphaFoldDB" id="A0A857DJY2"/>
<dbReference type="RefSeq" id="WP_158208638.1">
    <property type="nucleotide sequence ID" value="NZ_CP046996.1"/>
</dbReference>
<organism evidence="1 2">
    <name type="scientific">Dehalobacter restrictus</name>
    <dbReference type="NCBI Taxonomy" id="55583"/>
    <lineage>
        <taxon>Bacteria</taxon>
        <taxon>Bacillati</taxon>
        <taxon>Bacillota</taxon>
        <taxon>Clostridia</taxon>
        <taxon>Eubacteriales</taxon>
        <taxon>Desulfitobacteriaceae</taxon>
        <taxon>Dehalobacter</taxon>
    </lineage>
</organism>
<dbReference type="Gene3D" id="3.40.50.10320">
    <property type="entry name" value="LmbE-like"/>
    <property type="match status" value="1"/>
</dbReference>
<evidence type="ECO:0000313" key="2">
    <source>
        <dbReference type="Proteomes" id="UP000430508"/>
    </source>
</evidence>
<name>A0A857DJY2_9FIRM</name>
<dbReference type="InterPro" id="IPR003737">
    <property type="entry name" value="GlcNAc_PI_deacetylase-related"/>
</dbReference>
<reference evidence="1 2" key="1">
    <citation type="submission" date="2019-12" db="EMBL/GenBank/DDBJ databases">
        <title>Sequence classification of anaerobic respiratory reductive dehalogenases: First we see many, then we see few.</title>
        <authorList>
            <person name="Molenda O."/>
            <person name="Puentes Jacome L.A."/>
            <person name="Cao X."/>
            <person name="Nesbo C.L."/>
            <person name="Tang S."/>
            <person name="Morson N."/>
            <person name="Patron J."/>
            <person name="Lomheim L."/>
            <person name="Wishart D.S."/>
            <person name="Edwards E.A."/>
        </authorList>
    </citation>
    <scope>NUCLEOTIDE SEQUENCE [LARGE SCALE GENOMIC DNA]</scope>
    <source>
        <strain evidence="1 2">12DCA</strain>
    </source>
</reference>
<dbReference type="PANTHER" id="PTHR12993">
    <property type="entry name" value="N-ACETYLGLUCOSAMINYL-PHOSPHATIDYLINOSITOL DE-N-ACETYLASE-RELATED"/>
    <property type="match status" value="1"/>
</dbReference>
<proteinExistence type="predicted"/>
<dbReference type="EMBL" id="CP046996">
    <property type="protein sequence ID" value="QHA01680.1"/>
    <property type="molecule type" value="Genomic_DNA"/>
</dbReference>
<dbReference type="Pfam" id="PF02585">
    <property type="entry name" value="PIG-L"/>
    <property type="match status" value="1"/>
</dbReference>
<dbReference type="InterPro" id="IPR024078">
    <property type="entry name" value="LmbE-like_dom_sf"/>
</dbReference>
<gene>
    <name evidence="1" type="ORF">GQ588_14045</name>
</gene>
<dbReference type="SUPFAM" id="SSF102588">
    <property type="entry name" value="LmbE-like"/>
    <property type="match status" value="1"/>
</dbReference>
<dbReference type="GO" id="GO:0016811">
    <property type="term" value="F:hydrolase activity, acting on carbon-nitrogen (but not peptide) bonds, in linear amides"/>
    <property type="evidence" value="ECO:0007669"/>
    <property type="project" value="TreeGrafter"/>
</dbReference>
<dbReference type="Proteomes" id="UP000430508">
    <property type="component" value="Chromosome"/>
</dbReference>
<accession>A0A857DJY2</accession>